<dbReference type="InterPro" id="IPR000477">
    <property type="entry name" value="RT_dom"/>
</dbReference>
<dbReference type="FunFam" id="3.30.70.270:FF:000020">
    <property type="entry name" value="Transposon Tf2-6 polyprotein-like Protein"/>
    <property type="match status" value="1"/>
</dbReference>
<protein>
    <submittedName>
        <fullName evidence="2">Retrovirus-related Pol polyprotein from transposon.6</fullName>
    </submittedName>
</protein>
<evidence type="ECO:0000259" key="1">
    <source>
        <dbReference type="Pfam" id="PF00078"/>
    </source>
</evidence>
<dbReference type="Pfam" id="PF00078">
    <property type="entry name" value="RVT_1"/>
    <property type="match status" value="1"/>
</dbReference>
<dbReference type="PANTHER" id="PTHR24559">
    <property type="entry name" value="TRANSPOSON TY3-I GAG-POL POLYPROTEIN"/>
    <property type="match status" value="1"/>
</dbReference>
<dbReference type="PANTHER" id="PTHR24559:SF434">
    <property type="entry name" value="RNA-DIRECTED DNA POLYMERASE HOMOLOG"/>
    <property type="match status" value="1"/>
</dbReference>
<dbReference type="Gene3D" id="3.10.10.10">
    <property type="entry name" value="HIV Type 1 Reverse Transcriptase, subunit A, domain 1"/>
    <property type="match status" value="1"/>
</dbReference>
<gene>
    <name evidence="2" type="ORF">Scaly_2439400</name>
</gene>
<organism evidence="2">
    <name type="scientific">Sesamum calycinum</name>
    <dbReference type="NCBI Taxonomy" id="2727403"/>
    <lineage>
        <taxon>Eukaryota</taxon>
        <taxon>Viridiplantae</taxon>
        <taxon>Streptophyta</taxon>
        <taxon>Embryophyta</taxon>
        <taxon>Tracheophyta</taxon>
        <taxon>Spermatophyta</taxon>
        <taxon>Magnoliopsida</taxon>
        <taxon>eudicotyledons</taxon>
        <taxon>Gunneridae</taxon>
        <taxon>Pentapetalae</taxon>
        <taxon>asterids</taxon>
        <taxon>lamiids</taxon>
        <taxon>Lamiales</taxon>
        <taxon>Pedaliaceae</taxon>
        <taxon>Sesamum</taxon>
    </lineage>
</organism>
<feature type="domain" description="Reverse transcriptase" evidence="1">
    <location>
        <begin position="21"/>
        <end position="133"/>
    </location>
</feature>
<dbReference type="CDD" id="cd01647">
    <property type="entry name" value="RT_LTR"/>
    <property type="match status" value="1"/>
</dbReference>
<dbReference type="Gene3D" id="3.30.70.270">
    <property type="match status" value="2"/>
</dbReference>
<name>A0AAW2M0X4_9LAMI</name>
<dbReference type="InterPro" id="IPR043128">
    <property type="entry name" value="Rev_trsase/Diguanyl_cyclase"/>
</dbReference>
<accession>A0AAW2M0X4</accession>
<reference evidence="2" key="1">
    <citation type="submission" date="2020-06" db="EMBL/GenBank/DDBJ databases">
        <authorList>
            <person name="Li T."/>
            <person name="Hu X."/>
            <person name="Zhang T."/>
            <person name="Song X."/>
            <person name="Zhang H."/>
            <person name="Dai N."/>
            <person name="Sheng W."/>
            <person name="Hou X."/>
            <person name="Wei L."/>
        </authorList>
    </citation>
    <scope>NUCLEOTIDE SEQUENCE</scope>
    <source>
        <strain evidence="2">KEN8</strain>
        <tissue evidence="2">Leaf</tissue>
    </source>
</reference>
<evidence type="ECO:0000313" key="2">
    <source>
        <dbReference type="EMBL" id="KAL0324723.1"/>
    </source>
</evidence>
<dbReference type="SUPFAM" id="SSF56672">
    <property type="entry name" value="DNA/RNA polymerases"/>
    <property type="match status" value="1"/>
</dbReference>
<reference evidence="2" key="2">
    <citation type="journal article" date="2024" name="Plant">
        <title>Genomic evolution and insights into agronomic trait innovations of Sesamum species.</title>
        <authorList>
            <person name="Miao H."/>
            <person name="Wang L."/>
            <person name="Qu L."/>
            <person name="Liu H."/>
            <person name="Sun Y."/>
            <person name="Le M."/>
            <person name="Wang Q."/>
            <person name="Wei S."/>
            <person name="Zheng Y."/>
            <person name="Lin W."/>
            <person name="Duan Y."/>
            <person name="Cao H."/>
            <person name="Xiong S."/>
            <person name="Wang X."/>
            <person name="Wei L."/>
            <person name="Li C."/>
            <person name="Ma Q."/>
            <person name="Ju M."/>
            <person name="Zhao R."/>
            <person name="Li G."/>
            <person name="Mu C."/>
            <person name="Tian Q."/>
            <person name="Mei H."/>
            <person name="Zhang T."/>
            <person name="Gao T."/>
            <person name="Zhang H."/>
        </authorList>
    </citation>
    <scope>NUCLEOTIDE SEQUENCE</scope>
    <source>
        <strain evidence="2">KEN8</strain>
    </source>
</reference>
<dbReference type="AlphaFoldDB" id="A0AAW2M0X4"/>
<dbReference type="InterPro" id="IPR043502">
    <property type="entry name" value="DNA/RNA_pol_sf"/>
</dbReference>
<proteinExistence type="predicted"/>
<comment type="caution">
    <text evidence="2">The sequence shown here is derived from an EMBL/GenBank/DDBJ whole genome shotgun (WGS) entry which is preliminary data.</text>
</comment>
<dbReference type="InterPro" id="IPR053134">
    <property type="entry name" value="RNA-dir_DNA_polymerase"/>
</dbReference>
<dbReference type="EMBL" id="JACGWM010000015">
    <property type="protein sequence ID" value="KAL0324723.1"/>
    <property type="molecule type" value="Genomic_DNA"/>
</dbReference>
<sequence>MVPDGLIRPSTSPYYSLVILVKKKDGTWQFCSDYRALNAITVKHHFPIPTIDELLDELWGAYYFSKIDLHSGYHQIRMSSGDVHNTAFRMVNGHNEFLVMPFGLTNAPSTFQAAMNDLLRPFLLRFQNVFLVYNQWTTWAMLFLARESKPNSDKIQVIQDWPIPTNLIELRSFLSLTGFYRHFVHQYAAIVGPLTELLNVGAFYWTADATVAFSALKRAMILLPTLA</sequence>